<gene>
    <name evidence="1" type="ORF">GCM10022247_21130</name>
</gene>
<sequence length="98" mass="9968">MGFGTNTDEMAQVAGVLRAAAGEAEPKIKAVEAAAGGGAQLGRAHAESARAYADGLRRLVTAASGFVAATNDFAGRLEKTRGGYQWVENKNTGTVGSL</sequence>
<dbReference type="Proteomes" id="UP001501747">
    <property type="component" value="Unassembled WGS sequence"/>
</dbReference>
<reference evidence="2" key="1">
    <citation type="journal article" date="2019" name="Int. J. Syst. Evol. Microbiol.">
        <title>The Global Catalogue of Microorganisms (GCM) 10K type strain sequencing project: providing services to taxonomists for standard genome sequencing and annotation.</title>
        <authorList>
            <consortium name="The Broad Institute Genomics Platform"/>
            <consortium name="The Broad Institute Genome Sequencing Center for Infectious Disease"/>
            <person name="Wu L."/>
            <person name="Ma J."/>
        </authorList>
    </citation>
    <scope>NUCLEOTIDE SEQUENCE [LARGE SCALE GENOMIC DNA]</scope>
    <source>
        <strain evidence="2">JCM 17342</strain>
    </source>
</reference>
<organism evidence="1 2">
    <name type="scientific">Allokutzneria multivorans</name>
    <dbReference type="NCBI Taxonomy" id="1142134"/>
    <lineage>
        <taxon>Bacteria</taxon>
        <taxon>Bacillati</taxon>
        <taxon>Actinomycetota</taxon>
        <taxon>Actinomycetes</taxon>
        <taxon>Pseudonocardiales</taxon>
        <taxon>Pseudonocardiaceae</taxon>
        <taxon>Allokutzneria</taxon>
    </lineage>
</organism>
<evidence type="ECO:0008006" key="3">
    <source>
        <dbReference type="Google" id="ProtNLM"/>
    </source>
</evidence>
<evidence type="ECO:0000313" key="1">
    <source>
        <dbReference type="EMBL" id="GAA4000478.1"/>
    </source>
</evidence>
<accession>A0ABP7RPI0</accession>
<keyword evidence="2" id="KW-1185">Reference proteome</keyword>
<dbReference type="EMBL" id="BAABAL010000006">
    <property type="protein sequence ID" value="GAA4000478.1"/>
    <property type="molecule type" value="Genomic_DNA"/>
</dbReference>
<protein>
    <recommendedName>
        <fullName evidence="3">Excreted virulence factor EspC (Type VII ESX diderm)</fullName>
    </recommendedName>
</protein>
<dbReference type="RefSeq" id="WP_344873278.1">
    <property type="nucleotide sequence ID" value="NZ_BAABAL010000006.1"/>
</dbReference>
<evidence type="ECO:0000313" key="2">
    <source>
        <dbReference type="Proteomes" id="UP001501747"/>
    </source>
</evidence>
<proteinExistence type="predicted"/>
<name>A0ABP7RPI0_9PSEU</name>
<comment type="caution">
    <text evidence="1">The sequence shown here is derived from an EMBL/GenBank/DDBJ whole genome shotgun (WGS) entry which is preliminary data.</text>
</comment>